<evidence type="ECO:0000313" key="4">
    <source>
        <dbReference type="Proteomes" id="UP001071230"/>
    </source>
</evidence>
<feature type="transmembrane region" description="Helical" evidence="1">
    <location>
        <begin position="96"/>
        <end position="116"/>
    </location>
</feature>
<feature type="transmembrane region" description="Helical" evidence="1">
    <location>
        <begin position="66"/>
        <end position="89"/>
    </location>
</feature>
<feature type="transmembrane region" description="Helical" evidence="1">
    <location>
        <begin position="6"/>
        <end position="25"/>
    </location>
</feature>
<dbReference type="Proteomes" id="UP000836597">
    <property type="component" value="Chromosome"/>
</dbReference>
<name>A0A8S0WFW8_9FIRM</name>
<evidence type="ECO:0000256" key="1">
    <source>
        <dbReference type="SAM" id="Phobius"/>
    </source>
</evidence>
<evidence type="ECO:0000313" key="3">
    <source>
        <dbReference type="EMBL" id="CEJ08843.1"/>
    </source>
</evidence>
<accession>A0A8S0WFW8</accession>
<reference evidence="3" key="1">
    <citation type="submission" date="2014-11" db="EMBL/GenBank/DDBJ databases">
        <authorList>
            <person name="Hornung B.V."/>
        </authorList>
    </citation>
    <scope>NUCLEOTIDE SEQUENCE</scope>
    <source>
        <strain evidence="3">INE</strain>
    </source>
</reference>
<keyword evidence="1" id="KW-0812">Transmembrane</keyword>
<dbReference type="KEGG" id="aacx:DEACI_2078"/>
<dbReference type="AlphaFoldDB" id="A0A8S0WFW8"/>
<evidence type="ECO:0000313" key="2">
    <source>
        <dbReference type="EMBL" id="CAA7601412.1"/>
    </source>
</evidence>
<protein>
    <submittedName>
        <fullName evidence="2">Uncharacterized protein</fullName>
    </submittedName>
</protein>
<keyword evidence="1" id="KW-1133">Transmembrane helix</keyword>
<reference evidence="2" key="2">
    <citation type="submission" date="2020-01" db="EMBL/GenBank/DDBJ databases">
        <authorList>
            <person name="Hornung B."/>
        </authorList>
    </citation>
    <scope>NUCLEOTIDE SEQUENCE</scope>
    <source>
        <strain evidence="2">PacBioINE</strain>
    </source>
</reference>
<dbReference type="Proteomes" id="UP001071230">
    <property type="component" value="Unassembled WGS sequence"/>
</dbReference>
<proteinExistence type="predicted"/>
<dbReference type="EMBL" id="LR746496">
    <property type="protein sequence ID" value="CAA7601412.1"/>
    <property type="molecule type" value="Genomic_DNA"/>
</dbReference>
<keyword evidence="4" id="KW-1185">Reference proteome</keyword>
<feature type="transmembrane region" description="Helical" evidence="1">
    <location>
        <begin position="37"/>
        <end position="60"/>
    </location>
</feature>
<organism evidence="2">
    <name type="scientific">Acididesulfobacillus acetoxydans</name>
    <dbReference type="NCBI Taxonomy" id="1561005"/>
    <lineage>
        <taxon>Bacteria</taxon>
        <taxon>Bacillati</taxon>
        <taxon>Bacillota</taxon>
        <taxon>Clostridia</taxon>
        <taxon>Eubacteriales</taxon>
        <taxon>Peptococcaceae</taxon>
        <taxon>Acididesulfobacillus</taxon>
    </lineage>
</organism>
<keyword evidence="1" id="KW-0472">Membrane</keyword>
<sequence length="154" mass="17643">MTSYPVYWVYPAYTGVLLIVTFALVPRQDIRRLLRYAVLFGAVGDLIAILLAQLIGMGGYTHYGPFAFLGIPFFPLVAWSSYFVIYLYLLPPGRAWLYIFPIVSAFYSVLFSNVLHNLGIFQWNLGTVFAPFILYIVWHGAVTWIYRLVNDTKV</sequence>
<gene>
    <name evidence="2" type="ORF">DEACI_2078</name>
    <name evidence="3" type="ORF">DEACI_3324</name>
</gene>
<dbReference type="EMBL" id="CDGJ01000096">
    <property type="protein sequence ID" value="CEJ08843.1"/>
    <property type="molecule type" value="Genomic_DNA"/>
</dbReference>
<dbReference type="RefSeq" id="WP_240984942.1">
    <property type="nucleotide sequence ID" value="NZ_CDGJ01000096.1"/>
</dbReference>
<feature type="transmembrane region" description="Helical" evidence="1">
    <location>
        <begin position="128"/>
        <end position="149"/>
    </location>
</feature>